<reference evidence="13" key="2">
    <citation type="submission" date="2023-05" db="EMBL/GenBank/DDBJ databases">
        <authorList>
            <consortium name="Lawrence Berkeley National Laboratory"/>
            <person name="Steindorff A."/>
            <person name="Hensen N."/>
            <person name="Bonometti L."/>
            <person name="Westerberg I."/>
            <person name="Brannstrom I.O."/>
            <person name="Guillou S."/>
            <person name="Cros-Aarteil S."/>
            <person name="Calhoun S."/>
            <person name="Haridas S."/>
            <person name="Kuo A."/>
            <person name="Mondo S."/>
            <person name="Pangilinan J."/>
            <person name="Riley R."/>
            <person name="Labutti K."/>
            <person name="Andreopoulos B."/>
            <person name="Lipzen A."/>
            <person name="Chen C."/>
            <person name="Yanf M."/>
            <person name="Daum C."/>
            <person name="Ng V."/>
            <person name="Clum A."/>
            <person name="Ohm R."/>
            <person name="Martin F."/>
            <person name="Silar P."/>
            <person name="Natvig D."/>
            <person name="Lalanne C."/>
            <person name="Gautier V."/>
            <person name="Ament-Velasquez S.L."/>
            <person name="Kruys A."/>
            <person name="Hutchinson M.I."/>
            <person name="Powell A.J."/>
            <person name="Barry K."/>
            <person name="Miller A.N."/>
            <person name="Grigoriev I.V."/>
            <person name="Debuchy R."/>
            <person name="Gladieux P."/>
            <person name="Thoren M.H."/>
            <person name="Johannesson H."/>
        </authorList>
    </citation>
    <scope>NUCLEOTIDE SEQUENCE</scope>
    <source>
        <strain evidence="13">CBS 103.79</strain>
    </source>
</reference>
<dbReference type="Gene3D" id="2.60.40.10">
    <property type="entry name" value="Immunoglobulins"/>
    <property type="match status" value="1"/>
</dbReference>
<dbReference type="InterPro" id="IPR026891">
    <property type="entry name" value="Fn3-like"/>
</dbReference>
<dbReference type="SUPFAM" id="SSF52279">
    <property type="entry name" value="Beta-D-glucan exohydrolase, C-terminal domain"/>
    <property type="match status" value="1"/>
</dbReference>
<comment type="pathway">
    <text evidence="2">Glycan metabolism; cellulose degradation.</text>
</comment>
<comment type="catalytic activity">
    <reaction evidence="1">
        <text>Hydrolysis of terminal, non-reducing beta-D-glucosyl residues with release of beta-D-glucose.</text>
        <dbReference type="EC" id="3.2.1.21"/>
    </reaction>
</comment>
<evidence type="ECO:0000256" key="4">
    <source>
        <dbReference type="ARBA" id="ARBA00012744"/>
    </source>
</evidence>
<dbReference type="SMART" id="SM01217">
    <property type="entry name" value="Fn3_like"/>
    <property type="match status" value="1"/>
</dbReference>
<evidence type="ECO:0000256" key="2">
    <source>
        <dbReference type="ARBA" id="ARBA00004987"/>
    </source>
</evidence>
<evidence type="ECO:0000256" key="11">
    <source>
        <dbReference type="SAM" id="Phobius"/>
    </source>
</evidence>
<feature type="region of interest" description="Disordered" evidence="10">
    <location>
        <begin position="1462"/>
        <end position="1487"/>
    </location>
</feature>
<dbReference type="InterPro" id="IPR013783">
    <property type="entry name" value="Ig-like_fold"/>
</dbReference>
<evidence type="ECO:0000256" key="3">
    <source>
        <dbReference type="ARBA" id="ARBA00005336"/>
    </source>
</evidence>
<protein>
    <recommendedName>
        <fullName evidence="4">beta-glucosidase</fullName>
        <ecNumber evidence="4">3.2.1.21</ecNumber>
    </recommendedName>
</protein>
<dbReference type="Gene3D" id="3.20.20.300">
    <property type="entry name" value="Glycoside hydrolase, family 3, N-terminal domain"/>
    <property type="match status" value="1"/>
</dbReference>
<keyword evidence="11" id="KW-1133">Transmembrane helix</keyword>
<keyword evidence="5" id="KW-0378">Hydrolase</keyword>
<keyword evidence="7" id="KW-0119">Carbohydrate metabolism</keyword>
<dbReference type="InterPro" id="IPR002772">
    <property type="entry name" value="Glyco_hydro_3_C"/>
</dbReference>
<dbReference type="GO" id="GO:0009251">
    <property type="term" value="P:glucan catabolic process"/>
    <property type="evidence" value="ECO:0007669"/>
    <property type="project" value="TreeGrafter"/>
</dbReference>
<feature type="transmembrane region" description="Helical" evidence="11">
    <location>
        <begin position="1525"/>
        <end position="1545"/>
    </location>
</feature>
<dbReference type="FunFam" id="2.60.120.260:FF:000114">
    <property type="entry name" value="Glycoside hydrolase family 3 protein"/>
    <property type="match status" value="1"/>
</dbReference>
<dbReference type="InterPro" id="IPR050288">
    <property type="entry name" value="Cellulose_deg_GH3"/>
</dbReference>
<dbReference type="Pfam" id="PF00933">
    <property type="entry name" value="Glyco_hydro_3"/>
    <property type="match status" value="1"/>
</dbReference>
<dbReference type="FunFam" id="2.60.40.10:FF:000495">
    <property type="entry name" value="Periplasmic beta-glucosidase"/>
    <property type="match status" value="1"/>
</dbReference>
<evidence type="ECO:0000313" key="13">
    <source>
        <dbReference type="EMBL" id="KAK3905265.1"/>
    </source>
</evidence>
<dbReference type="Pfam" id="PF07691">
    <property type="entry name" value="PA14"/>
    <property type="match status" value="1"/>
</dbReference>
<dbReference type="EMBL" id="MU855364">
    <property type="protein sequence ID" value="KAK3905265.1"/>
    <property type="molecule type" value="Genomic_DNA"/>
</dbReference>
<evidence type="ECO:0000256" key="7">
    <source>
        <dbReference type="ARBA" id="ARBA00023277"/>
    </source>
</evidence>
<dbReference type="PANTHER" id="PTHR42715:SF3">
    <property type="entry name" value="BETA-GLUCOSIDASE B-RELATED"/>
    <property type="match status" value="1"/>
</dbReference>
<accession>A0AAN6MRJ5</accession>
<dbReference type="SUPFAM" id="SSF51445">
    <property type="entry name" value="(Trans)glycosidases"/>
    <property type="match status" value="1"/>
</dbReference>
<dbReference type="InterPro" id="IPR036962">
    <property type="entry name" value="Glyco_hydro_3_N_sf"/>
</dbReference>
<evidence type="ECO:0000313" key="14">
    <source>
        <dbReference type="Proteomes" id="UP001303889"/>
    </source>
</evidence>
<keyword evidence="9" id="KW-0624">Polysaccharide degradation</keyword>
<dbReference type="PRINTS" id="PR00133">
    <property type="entry name" value="GLHYDRLASE3"/>
</dbReference>
<dbReference type="InterPro" id="IPR017853">
    <property type="entry name" value="GH"/>
</dbReference>
<feature type="compositionally biased region" description="Low complexity" evidence="10">
    <location>
        <begin position="27"/>
        <end position="38"/>
    </location>
</feature>
<dbReference type="InterPro" id="IPR037524">
    <property type="entry name" value="PA14/GLEYA"/>
</dbReference>
<reference evidence="13" key="1">
    <citation type="journal article" date="2023" name="Mol. Phylogenet. Evol.">
        <title>Genome-scale phylogeny and comparative genomics of the fungal order Sordariales.</title>
        <authorList>
            <person name="Hensen N."/>
            <person name="Bonometti L."/>
            <person name="Westerberg I."/>
            <person name="Brannstrom I.O."/>
            <person name="Guillou S."/>
            <person name="Cros-Aarteil S."/>
            <person name="Calhoun S."/>
            <person name="Haridas S."/>
            <person name="Kuo A."/>
            <person name="Mondo S."/>
            <person name="Pangilinan J."/>
            <person name="Riley R."/>
            <person name="LaButti K."/>
            <person name="Andreopoulos B."/>
            <person name="Lipzen A."/>
            <person name="Chen C."/>
            <person name="Yan M."/>
            <person name="Daum C."/>
            <person name="Ng V."/>
            <person name="Clum A."/>
            <person name="Steindorff A."/>
            <person name="Ohm R.A."/>
            <person name="Martin F."/>
            <person name="Silar P."/>
            <person name="Natvig D.O."/>
            <person name="Lalanne C."/>
            <person name="Gautier V."/>
            <person name="Ament-Velasquez S.L."/>
            <person name="Kruys A."/>
            <person name="Hutchinson M.I."/>
            <person name="Powell A.J."/>
            <person name="Barry K."/>
            <person name="Miller A.N."/>
            <person name="Grigoriev I.V."/>
            <person name="Debuchy R."/>
            <person name="Gladieux P."/>
            <person name="Hiltunen Thoren M."/>
            <person name="Johannesson H."/>
        </authorList>
    </citation>
    <scope>NUCLEOTIDE SEQUENCE</scope>
    <source>
        <strain evidence="13">CBS 103.79</strain>
    </source>
</reference>
<comment type="similarity">
    <text evidence="3">Belongs to the glycosyl hydrolase 3 family.</text>
</comment>
<dbReference type="InterPro" id="IPR029052">
    <property type="entry name" value="Metallo-depent_PP-like"/>
</dbReference>
<proteinExistence type="inferred from homology"/>
<evidence type="ECO:0000256" key="8">
    <source>
        <dbReference type="ARBA" id="ARBA00023295"/>
    </source>
</evidence>
<evidence type="ECO:0000256" key="5">
    <source>
        <dbReference type="ARBA" id="ARBA00022801"/>
    </source>
</evidence>
<feature type="region of interest" description="Disordered" evidence="10">
    <location>
        <begin position="1"/>
        <end position="57"/>
    </location>
</feature>
<feature type="transmembrane region" description="Helical" evidence="11">
    <location>
        <begin position="1401"/>
        <end position="1424"/>
    </location>
</feature>
<dbReference type="InterPro" id="IPR036881">
    <property type="entry name" value="Glyco_hydro_3_C_sf"/>
</dbReference>
<comment type="caution">
    <text evidence="13">The sequence shown here is derived from an EMBL/GenBank/DDBJ whole genome shotgun (WGS) entry which is preliminary data.</text>
</comment>
<dbReference type="Gene3D" id="3.40.50.1700">
    <property type="entry name" value="Glycoside hydrolase family 3 C-terminal domain"/>
    <property type="match status" value="1"/>
</dbReference>
<dbReference type="SUPFAM" id="SSF56300">
    <property type="entry name" value="Metallo-dependent phosphatases"/>
    <property type="match status" value="1"/>
</dbReference>
<dbReference type="GO" id="GO:0008422">
    <property type="term" value="F:beta-glucosidase activity"/>
    <property type="evidence" value="ECO:0007669"/>
    <property type="project" value="UniProtKB-EC"/>
</dbReference>
<name>A0AAN6MRJ5_9PEZI</name>
<feature type="domain" description="PA14" evidence="12">
    <location>
        <begin position="450"/>
        <end position="611"/>
    </location>
</feature>
<dbReference type="Gene3D" id="2.60.120.260">
    <property type="entry name" value="Galactose-binding domain-like"/>
    <property type="match status" value="1"/>
</dbReference>
<evidence type="ECO:0000256" key="10">
    <source>
        <dbReference type="SAM" id="MobiDB-lite"/>
    </source>
</evidence>
<dbReference type="Proteomes" id="UP001303889">
    <property type="component" value="Unassembled WGS sequence"/>
</dbReference>
<dbReference type="Pfam" id="PF01915">
    <property type="entry name" value="Glyco_hydro_3_C"/>
    <property type="match status" value="1"/>
</dbReference>
<dbReference type="PROSITE" id="PS51820">
    <property type="entry name" value="PA14"/>
    <property type="match status" value="1"/>
</dbReference>
<evidence type="ECO:0000256" key="9">
    <source>
        <dbReference type="ARBA" id="ARBA00023326"/>
    </source>
</evidence>
<keyword evidence="8" id="KW-0326">Glycosidase</keyword>
<sequence>MAALGPVERLDPGQDIDPNASPVGSIDTNTTTNTTPDTEFSPPDSPVQQSGPPKDKRALARKKLATLTLEEKVSLLTAADFWRTKSIPSKNIPAVKTSDGPNGARGGIFVGGTKAALFPCGISLAATWNKNILYEVGQHLAEEVKARSANILLAPTVCMHRHPLGGRNFESFSEDPLLTGKLAAQYITGLQERGVAATIKHFVGNEQETNRLTVNSIIAERPLREIYLRPFEIAVREAKPWALMSSYNLVNGVHMDMNTHVLRDILRGEWGYDGAVISDWGGTNSTVESIKAGCDAEFPFSTKWRFEKVLAAHREGQLSEADIDRAAENVLTLVERTKGSDLTAEAEEREDNREETRQLIREAGVQGLTLLKNEGALLPINPATARVAVIGPNANRAIAGGGGSASLNPYYTTLPLDSIRRVAQQPVTYSQGCHIHKWLPVASPYCSDKMGRPGVSIEWHKGDQFAGQPVVVQRRTNTDLFLWDSAPLGDVGPEWSAVVTTYLTPPETGRHTLSFMSVGPGKLYVNGKLALDLWDWTEEGEAMFDGSIDYLVEVEMQAGRPVELRVEMTNELRPVAKQKEFNMTHKYGGCRIGFKAEDQVDYLAEAVAAARAADVAVVVVGLDAEWESEGYDRQTMDLPSDGSQDRLVEAVVAANPNTVVVNQSGSPVTMPWADRVPAILQAWYQGQEAGNALADVLFGLANPSGKLPCTFPRRLQDTPAYHNWPGENLEVIYGEGLHIGYRHYDRVGIPPLFPFGHGLSYTTFEYGRPSLSGRVLAADGAPLELVVAVSNVGEVKGWETVQVYVRDEKSRLPRPEKELVAFEKVELEAGETKHLRIALDKYAVGYFDTALGRWVAEEGVFRVLVAASAADVNKSSSSSFTYPPRYYPDYSTSPLDDFRALVAQAVRALARFWRGRGRRMVAAAAFSAAYRLRLNLTYNRLVSFPHLLVALWVFVLLWGERWAFHTKVESCHWSNWEHWPAGAQPHRVALVADPQLIDPHSYPGRPWPLNPLTVLITDNYLRRSYNQLQWQLDPDSVFFLGDLFDGGREWKTAHGDFKDPEWGPHPKNEQKYLKQWHKSYGEFYWLKEYARFGDIFLNPWVKAGGTGQEEDGQKRRKLVATLPGNHDLGFGDQIKVAVRNRFETYFGEGNRVDVIGNHTFVSVDTVSMSAASSPEAQRHDLRAIYEPVNHFLDNVKKEKKKAVDRELRFLRGEGQEGQFKHKIEELKKARFNDEQNLGKDAPEWPTILLTHVPLHRPPGTPCGPMRERWPPTKPPKGQTEPVFPDHRNAISVSRGYQYQNVLGEQDSENLVQKVGNVVHAFSGDDHDYCAVTHSAAQANVPEITVKSISMAMGVSKPGFLLVSLYNPVDPATGKPLSTTGQPTLQTHLCLLPSQLSTYLRYVGFALASIAILAVRAVLVPFWGLKPFALDPAVMAGRRSILPTFKAKVEDYDEGMLDGGMGTAGGGARGRGRGRMGSGGGGAAPRIEIPTSEGEEEEYGAGKWKAAGRRRGAMPRTKMGVVLAELWTSVWRAVWMVVGVFGWLTWRG</sequence>
<keyword evidence="6" id="KW-0325">Glycoprotein</keyword>
<keyword evidence="14" id="KW-1185">Reference proteome</keyword>
<evidence type="ECO:0000256" key="1">
    <source>
        <dbReference type="ARBA" id="ARBA00000448"/>
    </source>
</evidence>
<dbReference type="EC" id="3.2.1.21" evidence="4"/>
<evidence type="ECO:0000259" key="12">
    <source>
        <dbReference type="PROSITE" id="PS51820"/>
    </source>
</evidence>
<dbReference type="PANTHER" id="PTHR42715">
    <property type="entry name" value="BETA-GLUCOSIDASE"/>
    <property type="match status" value="1"/>
</dbReference>
<dbReference type="SMART" id="SM00758">
    <property type="entry name" value="PA14"/>
    <property type="match status" value="1"/>
</dbReference>
<keyword evidence="11" id="KW-0812">Transmembrane</keyword>
<gene>
    <name evidence="13" type="ORF">C8A05DRAFT_41757</name>
</gene>
<dbReference type="Pfam" id="PF14310">
    <property type="entry name" value="Fn3-like"/>
    <property type="match status" value="1"/>
</dbReference>
<dbReference type="InterPro" id="IPR011658">
    <property type="entry name" value="PA14_dom"/>
</dbReference>
<keyword evidence="11" id="KW-0472">Membrane</keyword>
<evidence type="ECO:0000256" key="6">
    <source>
        <dbReference type="ARBA" id="ARBA00023180"/>
    </source>
</evidence>
<dbReference type="InterPro" id="IPR001764">
    <property type="entry name" value="Glyco_hydro_3_N"/>
</dbReference>
<feature type="compositionally biased region" description="Gly residues" evidence="10">
    <location>
        <begin position="1462"/>
        <end position="1482"/>
    </location>
</feature>
<organism evidence="13 14">
    <name type="scientific">Staphylotrichum tortipilum</name>
    <dbReference type="NCBI Taxonomy" id="2831512"/>
    <lineage>
        <taxon>Eukaryota</taxon>
        <taxon>Fungi</taxon>
        <taxon>Dikarya</taxon>
        <taxon>Ascomycota</taxon>
        <taxon>Pezizomycotina</taxon>
        <taxon>Sordariomycetes</taxon>
        <taxon>Sordariomycetidae</taxon>
        <taxon>Sordariales</taxon>
        <taxon>Chaetomiaceae</taxon>
        <taxon>Staphylotrichum</taxon>
    </lineage>
</organism>